<dbReference type="Proteomes" id="UP000256269">
    <property type="component" value="Unassembled WGS sequence"/>
</dbReference>
<comment type="caution">
    <text evidence="2">The sequence shown here is derived from an EMBL/GenBank/DDBJ whole genome shotgun (WGS) entry which is preliminary data.</text>
</comment>
<dbReference type="Pfam" id="PF00082">
    <property type="entry name" value="Peptidase_S8"/>
    <property type="match status" value="1"/>
</dbReference>
<protein>
    <submittedName>
        <fullName evidence="2">Subtilase family protein</fullName>
    </submittedName>
</protein>
<dbReference type="GO" id="GO:0004252">
    <property type="term" value="F:serine-type endopeptidase activity"/>
    <property type="evidence" value="ECO:0007669"/>
    <property type="project" value="InterPro"/>
</dbReference>
<dbReference type="EMBL" id="QUNO01000007">
    <property type="protein sequence ID" value="REH45963.1"/>
    <property type="molecule type" value="Genomic_DNA"/>
</dbReference>
<evidence type="ECO:0000313" key="3">
    <source>
        <dbReference type="Proteomes" id="UP000256269"/>
    </source>
</evidence>
<gene>
    <name evidence="2" type="ORF">BCF44_10795</name>
</gene>
<dbReference type="SUPFAM" id="SSF52743">
    <property type="entry name" value="Subtilisin-like"/>
    <property type="match status" value="1"/>
</dbReference>
<name>A0A3E0HHQ8_9PSEU</name>
<evidence type="ECO:0000259" key="1">
    <source>
        <dbReference type="Pfam" id="PF00082"/>
    </source>
</evidence>
<dbReference type="AlphaFoldDB" id="A0A3E0HHQ8"/>
<proteinExistence type="predicted"/>
<organism evidence="2 3">
    <name type="scientific">Kutzneria buriramensis</name>
    <dbReference type="NCBI Taxonomy" id="1045776"/>
    <lineage>
        <taxon>Bacteria</taxon>
        <taxon>Bacillati</taxon>
        <taxon>Actinomycetota</taxon>
        <taxon>Actinomycetes</taxon>
        <taxon>Pseudonocardiales</taxon>
        <taxon>Pseudonocardiaceae</taxon>
        <taxon>Kutzneria</taxon>
    </lineage>
</organism>
<dbReference type="Gene3D" id="3.40.50.200">
    <property type="entry name" value="Peptidase S8/S53 domain"/>
    <property type="match status" value="1"/>
</dbReference>
<dbReference type="GO" id="GO:0006508">
    <property type="term" value="P:proteolysis"/>
    <property type="evidence" value="ECO:0007669"/>
    <property type="project" value="InterPro"/>
</dbReference>
<dbReference type="CDD" id="cd00306">
    <property type="entry name" value="Peptidases_S8_S53"/>
    <property type="match status" value="1"/>
</dbReference>
<dbReference type="InterPro" id="IPR036852">
    <property type="entry name" value="Peptidase_S8/S53_dom_sf"/>
</dbReference>
<dbReference type="InterPro" id="IPR000209">
    <property type="entry name" value="Peptidase_S8/S53_dom"/>
</dbReference>
<reference evidence="2 3" key="1">
    <citation type="submission" date="2018-08" db="EMBL/GenBank/DDBJ databases">
        <title>Genomic Encyclopedia of Archaeal and Bacterial Type Strains, Phase II (KMG-II): from individual species to whole genera.</title>
        <authorList>
            <person name="Goeker M."/>
        </authorList>
    </citation>
    <scope>NUCLEOTIDE SEQUENCE [LARGE SCALE GENOMIC DNA]</scope>
    <source>
        <strain evidence="2 3">DSM 45791</strain>
    </source>
</reference>
<accession>A0A3E0HHQ8</accession>
<evidence type="ECO:0000313" key="2">
    <source>
        <dbReference type="EMBL" id="REH45963.1"/>
    </source>
</evidence>
<sequence>MSSPAVRERPAVDLRLTVLVTVWALWDTIVDLVTLGIRRRAERRLPLVPGEVVVCWLQEPGTGAVSEALIRLLRTPLAGGARARGLRDVQEARGEERPGVAPRVFVLTCRPGRERDLVRLVLRAGRSILRRRRARWVPGTFRASRVPWLDLSTDIVLGHGFTPTRAFETALESVRVDLDQQPDCGQVKIGVLDAGVHEDALGHIADRMTVTHRRKDGYRTYDEPRSRTSHRHGTLITSIIATLAPQAVIDVIDVANDLPTPLRQQLAASWMHDAIERYKDFDLLNVSATLNGEGAILAPEFEMTVRTVIAARAENHPVVVVAACGNIHVPATGQHRTPLDAMGFPANDVHVVAVSSTDGRLVPVPERTGDKVGDLFWHMPGGTVDAPFAHDGGDGDRTAGHGSSLAAAVFTGVLARLLVGKGSAGFGTVGRERTLLVAEGNTRFWHLVNLHGRARPSSRGLLDANE</sequence>
<keyword evidence="3" id="KW-1185">Reference proteome</keyword>
<feature type="domain" description="Peptidase S8/S53" evidence="1">
    <location>
        <begin position="187"/>
        <end position="418"/>
    </location>
</feature>